<sequence length="205" mass="21695">MYKKIFRSNLTTCLLASATLLSNTAQAALLNFDDGVANELIGDFYTAQGVSFGNAQRVTNFGLAGSSGPYGIRASNADAYQWFADNPVQAYFSGTVNSVSLIGVDVGENGLRLEAYDADVGGTLLDFAEAFGTGLGNNQFFTLAVNGAAIKRVAFYQIRNVSIDGIVVEDLQFSNRVSVPVPASAVLMGMGLAGLRLLTPKNKRT</sequence>
<evidence type="ECO:0000256" key="1">
    <source>
        <dbReference type="SAM" id="SignalP"/>
    </source>
</evidence>
<feature type="chain" id="PRO_5047062933" description="PEP-CTERM sorting domain-containing protein" evidence="1">
    <location>
        <begin position="28"/>
        <end position="205"/>
    </location>
</feature>
<comment type="caution">
    <text evidence="2">The sequence shown here is derived from an EMBL/GenBank/DDBJ whole genome shotgun (WGS) entry which is preliminary data.</text>
</comment>
<evidence type="ECO:0000313" key="2">
    <source>
        <dbReference type="EMBL" id="MDX8126790.1"/>
    </source>
</evidence>
<dbReference type="RefSeq" id="WP_319960887.1">
    <property type="nucleotide sequence ID" value="NZ_JAXARY010000004.1"/>
</dbReference>
<dbReference type="EMBL" id="JAXARY010000004">
    <property type="protein sequence ID" value="MDX8126790.1"/>
    <property type="molecule type" value="Genomic_DNA"/>
</dbReference>
<proteinExistence type="predicted"/>
<organism evidence="2 3">
    <name type="scientific">Methylomonas defluvii</name>
    <dbReference type="NCBI Taxonomy" id="3045149"/>
    <lineage>
        <taxon>Bacteria</taxon>
        <taxon>Pseudomonadati</taxon>
        <taxon>Pseudomonadota</taxon>
        <taxon>Gammaproteobacteria</taxon>
        <taxon>Methylococcales</taxon>
        <taxon>Methylococcaceae</taxon>
        <taxon>Methylomonas</taxon>
    </lineage>
</organism>
<reference evidence="2 3" key="1">
    <citation type="submission" date="2023-11" db="EMBL/GenBank/DDBJ databases">
        <authorList>
            <person name="Ouyang M.-Y."/>
        </authorList>
    </citation>
    <scope>NUCLEOTIDE SEQUENCE [LARGE SCALE GENOMIC DNA]</scope>
    <source>
        <strain evidence="2 3">OY6</strain>
    </source>
</reference>
<protein>
    <recommendedName>
        <fullName evidence="4">PEP-CTERM sorting domain-containing protein</fullName>
    </recommendedName>
</protein>
<dbReference type="Proteomes" id="UP001284537">
    <property type="component" value="Unassembled WGS sequence"/>
</dbReference>
<keyword evidence="3" id="KW-1185">Reference proteome</keyword>
<evidence type="ECO:0000313" key="3">
    <source>
        <dbReference type="Proteomes" id="UP001284537"/>
    </source>
</evidence>
<feature type="signal peptide" evidence="1">
    <location>
        <begin position="1"/>
        <end position="27"/>
    </location>
</feature>
<evidence type="ECO:0008006" key="4">
    <source>
        <dbReference type="Google" id="ProtNLM"/>
    </source>
</evidence>
<name>A0ABU4UD90_9GAMM</name>
<keyword evidence="1" id="KW-0732">Signal</keyword>
<accession>A0ABU4UD90</accession>
<gene>
    <name evidence="2" type="ORF">QLH52_05820</name>
</gene>